<name>A0A8A3PDI6_9HELO</name>
<accession>A0A8A3PDI6</accession>
<organism evidence="1 2">
    <name type="scientific">Monilinia vaccinii-corymbosi</name>
    <dbReference type="NCBI Taxonomy" id="61207"/>
    <lineage>
        <taxon>Eukaryota</taxon>
        <taxon>Fungi</taxon>
        <taxon>Dikarya</taxon>
        <taxon>Ascomycota</taxon>
        <taxon>Pezizomycotina</taxon>
        <taxon>Leotiomycetes</taxon>
        <taxon>Helotiales</taxon>
        <taxon>Sclerotiniaceae</taxon>
        <taxon>Monilinia</taxon>
    </lineage>
</organism>
<evidence type="ECO:0000313" key="2">
    <source>
        <dbReference type="Proteomes" id="UP000672032"/>
    </source>
</evidence>
<dbReference type="Proteomes" id="UP000672032">
    <property type="component" value="Chromosome 3"/>
</dbReference>
<reference evidence="1" key="1">
    <citation type="submission" date="2020-10" db="EMBL/GenBank/DDBJ databases">
        <title>Genome Sequence of Monilinia vaccinii-corymbosi Sheds Light on Mummy Berry Disease Infection of Blueberry and Mating Type.</title>
        <authorList>
            <person name="Yow A.G."/>
            <person name="Zhang Y."/>
            <person name="Bansal K."/>
            <person name="Eacker S.M."/>
            <person name="Sullivan S."/>
            <person name="Liachko I."/>
            <person name="Cubeta M.A."/>
            <person name="Rollins J.A."/>
            <person name="Ashrafi H."/>
        </authorList>
    </citation>
    <scope>NUCLEOTIDE SEQUENCE</scope>
    <source>
        <strain evidence="1">RL-1</strain>
    </source>
</reference>
<evidence type="ECO:0000313" key="1">
    <source>
        <dbReference type="EMBL" id="QSZ33139.1"/>
    </source>
</evidence>
<sequence length="1159" mass="129693">MSSISSTFKGSIRVKEWTCCWCECCTRGAATSDHTVCLHFNSESVLPPPARRDHPHSPHAESGGWSLEEHYSCTNSLFDPTHDSFYPQIHPQNPSMHHDLEESLRYCGQQFGSVPVDSTDVRDSMTNLSNNLGYSIEHRINERTSPILNHSTSQLKQVTYRKYSNSNTSTKPLDCWSETPESHEYIAYRWSEVAPHMVEHQHGDYKNHNRSCASTNDSLRIPLESESFSSNSEREFYSAKDGLLAELTNMDQETASSGPFISNTNKTPPLESFINNPAPYFEDVSSLEERVLHFGNSTFENITRSHGQSVLSLPAFELDMRPFDRPQIICDPLSLNSYHPRRSSLPPSPLVGIEERVCISIRAGLETLSAIRGGMKLLHDEGFCSQQGYNIIVVDPNRPRVLSVRSISVPSLTMLDSLLREVGASELPQLEPILEDIAEILSHISGSLGLKMAVTNDLQEQREKWQGICQSLRALLAVLHIALMSFIRSHIDVSGAVPNGALSDGLQIEAPGGKICLAARRLQCLHGLLKQPVWAFDFLPTNSHPLKVDYDGFYISISIDDLAELWGPIRLKYAENLGVETAASVETRGGTILAVNSTEHSIRALDDETLCHWFGWLDISGHPKTRDKVISIGTKKRLLIGMQGLHYSGRTLRKWRIRPKLEVTEMCNCIDTYSLQYAEFELSTKVPSWTLDAKSLQASGGKYVTLTAGFTYKFNAGWTLKDAILESWIDAAKDDLSHIPNPHYMDYLVVIDVSRCSGHARRISLWKLLQCSDLRECFRHILEVGDFREIETALLQYASNDCFATIWPLLDTKKRNLLKFAFKSVLKTLRCTGVGEDGLLQVWDITSMPRIDGRRIDPKWAKLVQDDIGCATFAIITGTCRKYKPPVRAHDTPSTLLPVLHTQVCITAKQKLKQTEDTPKEWEVASNFGKSNLRGFSSKWGVSRSNSTNVRLGKSSDVVRANMEETLLEGIRARQKARQMTFGAARIVDSTDQSVLVESDQSTSSRYIITDDKQMCDNTRSMSSSGTRGLGTRRERLPEPALCDVNLSVRNGKGQKVGSLLLEPLQGPSDSIDLNSLTNTSALPATWQSSRPNLLEKLHEKEAAWDQSISSWARKSTGFISSLIGRIAPEKDLSLPDVIEYIRPGNLTAYQKVLTTYIR</sequence>
<dbReference type="AlphaFoldDB" id="A0A8A3PDI6"/>
<proteinExistence type="predicted"/>
<keyword evidence="2" id="KW-1185">Reference proteome</keyword>
<dbReference type="EMBL" id="CP063407">
    <property type="protein sequence ID" value="QSZ33139.1"/>
    <property type="molecule type" value="Genomic_DNA"/>
</dbReference>
<dbReference type="OrthoDB" id="428577at2759"/>
<protein>
    <submittedName>
        <fullName evidence="1">Uncharacterized protein</fullName>
    </submittedName>
</protein>
<gene>
    <name evidence="1" type="ORF">DSL72_002725</name>
</gene>